<protein>
    <submittedName>
        <fullName evidence="2">Transposase</fullName>
    </submittedName>
</protein>
<dbReference type="OrthoDB" id="493005at2"/>
<reference evidence="2 3" key="1">
    <citation type="submission" date="2017-11" db="EMBL/GenBank/DDBJ databases">
        <title>Complete genome of a free-living desiccation-tolerant cyanobacterium and its photosynthetic adaptation to extreme terrestrial habitat.</title>
        <authorList>
            <person name="Shang J."/>
        </authorList>
    </citation>
    <scope>NUCLEOTIDE SEQUENCE [LARGE SCALE GENOMIC DNA]</scope>
    <source>
        <strain evidence="2 3">CCNUN1</strain>
    </source>
</reference>
<organism evidence="2 3">
    <name type="scientific">Nostoc flagelliforme CCNUN1</name>
    <dbReference type="NCBI Taxonomy" id="2038116"/>
    <lineage>
        <taxon>Bacteria</taxon>
        <taxon>Bacillati</taxon>
        <taxon>Cyanobacteriota</taxon>
        <taxon>Cyanophyceae</taxon>
        <taxon>Nostocales</taxon>
        <taxon>Nostocaceae</taxon>
        <taxon>Nostoc</taxon>
    </lineage>
</organism>
<dbReference type="EMBL" id="CP024785">
    <property type="protein sequence ID" value="AUB34526.1"/>
    <property type="molecule type" value="Genomic_DNA"/>
</dbReference>
<evidence type="ECO:0000313" key="2">
    <source>
        <dbReference type="EMBL" id="AUB34526.1"/>
    </source>
</evidence>
<feature type="coiled-coil region" evidence="1">
    <location>
        <begin position="19"/>
        <end position="74"/>
    </location>
</feature>
<keyword evidence="3" id="KW-1185">Reference proteome</keyword>
<keyword evidence="1" id="KW-0175">Coiled coil</keyword>
<gene>
    <name evidence="2" type="ORF">COO91_00351</name>
</gene>
<sequence length="81" mass="9784">MQEFKSPTSRLARLFRNGRDNWKERALEKQKKLRALEIKVRDLSASRDYWKSRAKIAESKLLKQNIEIEDEKKRDSYKRSS</sequence>
<evidence type="ECO:0000256" key="1">
    <source>
        <dbReference type="SAM" id="Coils"/>
    </source>
</evidence>
<proteinExistence type="predicted"/>
<dbReference type="RefSeq" id="WP_100897114.1">
    <property type="nucleotide sequence ID" value="NZ_CAWNNC010000001.1"/>
</dbReference>
<name>A0A2K8SGG5_9NOSO</name>
<evidence type="ECO:0000313" key="3">
    <source>
        <dbReference type="Proteomes" id="UP000232003"/>
    </source>
</evidence>
<dbReference type="KEGG" id="nfl:COO91_00351"/>
<dbReference type="AlphaFoldDB" id="A0A2K8SGG5"/>
<dbReference type="Proteomes" id="UP000232003">
    <property type="component" value="Chromosome"/>
</dbReference>
<accession>A0A2K8SGG5</accession>